<evidence type="ECO:0000313" key="2">
    <source>
        <dbReference type="Proteomes" id="UP000316621"/>
    </source>
</evidence>
<sequence>MMNVCVFGKFYSWLYAANMAYLDGKSNKMMDEVFLSYDHEDLNQHSFKLSENKSIASTSSELAVTFMIPRIEGDRGNDILTSKAEIEPTQSHPLVKQVKTKPRFISKDPKSRVTKVWIDDIERLVLEKLDKKGHEEEVVCLICLYMLVFLFFCRSSGDNLDVSYVFLVKNLETMDSVFFPDLIQEHLMESIKTIKRNNFHIRNYSGCTIYSLLWLAEHSNIDEISSDIIKVSSNGTPRAAKWDLATMKKAMLKKNITFLKVCFGVFFDGFGVNLCIVDLMFGSLSITDGYSPSLVMISAGKNNNSDDFSGEFL</sequence>
<dbReference type="Gramene" id="RZC81710">
    <property type="protein sequence ID" value="RZC81710"/>
    <property type="gene ID" value="C5167_044287"/>
</dbReference>
<accession>A0A4Y7LAN7</accession>
<proteinExistence type="predicted"/>
<organism evidence="1 2">
    <name type="scientific">Papaver somniferum</name>
    <name type="common">Opium poppy</name>
    <dbReference type="NCBI Taxonomy" id="3469"/>
    <lineage>
        <taxon>Eukaryota</taxon>
        <taxon>Viridiplantae</taxon>
        <taxon>Streptophyta</taxon>
        <taxon>Embryophyta</taxon>
        <taxon>Tracheophyta</taxon>
        <taxon>Spermatophyta</taxon>
        <taxon>Magnoliopsida</taxon>
        <taxon>Ranunculales</taxon>
        <taxon>Papaveraceae</taxon>
        <taxon>Papaveroideae</taxon>
        <taxon>Papaver</taxon>
    </lineage>
</organism>
<evidence type="ECO:0000313" key="1">
    <source>
        <dbReference type="EMBL" id="RZC81710.1"/>
    </source>
</evidence>
<dbReference type="AlphaFoldDB" id="A0A4Y7LAN7"/>
<protein>
    <submittedName>
        <fullName evidence="1">Uncharacterized protein</fullName>
    </submittedName>
</protein>
<dbReference type="Proteomes" id="UP000316621">
    <property type="component" value="Chromosome 10"/>
</dbReference>
<gene>
    <name evidence="1" type="ORF">C5167_044287</name>
</gene>
<reference evidence="1 2" key="1">
    <citation type="journal article" date="2018" name="Science">
        <title>The opium poppy genome and morphinan production.</title>
        <authorList>
            <person name="Guo L."/>
            <person name="Winzer T."/>
            <person name="Yang X."/>
            <person name="Li Y."/>
            <person name="Ning Z."/>
            <person name="He Z."/>
            <person name="Teodor R."/>
            <person name="Lu Y."/>
            <person name="Bowser T.A."/>
            <person name="Graham I.A."/>
            <person name="Ye K."/>
        </authorList>
    </citation>
    <scope>NUCLEOTIDE SEQUENCE [LARGE SCALE GENOMIC DNA]</scope>
    <source>
        <strain evidence="2">cv. HN1</strain>
        <tissue evidence="1">Leaves</tissue>
    </source>
</reference>
<keyword evidence="2" id="KW-1185">Reference proteome</keyword>
<name>A0A4Y7LAN7_PAPSO</name>
<dbReference type="EMBL" id="CM010724">
    <property type="protein sequence ID" value="RZC81710.1"/>
    <property type="molecule type" value="Genomic_DNA"/>
</dbReference>